<comment type="caution">
    <text evidence="6">The sequence shown here is derived from an EMBL/GenBank/DDBJ whole genome shotgun (WGS) entry which is preliminary data.</text>
</comment>
<keyword evidence="3" id="KW-0472">Membrane</keyword>
<reference evidence="6" key="1">
    <citation type="submission" date="2019-08" db="EMBL/GenBank/DDBJ databases">
        <title>The genome of the North American firefly Photinus pyralis.</title>
        <authorList>
            <consortium name="Photinus pyralis genome working group"/>
            <person name="Fallon T.R."/>
            <person name="Sander Lower S.E."/>
            <person name="Weng J.-K."/>
        </authorList>
    </citation>
    <scope>NUCLEOTIDE SEQUENCE</scope>
    <source>
        <strain evidence="6">TRF0915ILg1</strain>
        <tissue evidence="6">Whole body</tissue>
    </source>
</reference>
<feature type="compositionally biased region" description="Polar residues" evidence="2">
    <location>
        <begin position="577"/>
        <end position="593"/>
    </location>
</feature>
<evidence type="ECO:0000256" key="3">
    <source>
        <dbReference type="SAM" id="Phobius"/>
    </source>
</evidence>
<feature type="region of interest" description="Disordered" evidence="2">
    <location>
        <begin position="570"/>
        <end position="618"/>
    </location>
</feature>
<keyword evidence="4" id="KW-0732">Signal</keyword>
<evidence type="ECO:0000259" key="5">
    <source>
        <dbReference type="PROSITE" id="PS50268"/>
    </source>
</evidence>
<organism evidence="6 7">
    <name type="scientific">Ignelater luminosus</name>
    <name type="common">Cucubano</name>
    <name type="synonym">Pyrophorus luminosus</name>
    <dbReference type="NCBI Taxonomy" id="2038154"/>
    <lineage>
        <taxon>Eukaryota</taxon>
        <taxon>Metazoa</taxon>
        <taxon>Ecdysozoa</taxon>
        <taxon>Arthropoda</taxon>
        <taxon>Hexapoda</taxon>
        <taxon>Insecta</taxon>
        <taxon>Pterygota</taxon>
        <taxon>Neoptera</taxon>
        <taxon>Endopterygota</taxon>
        <taxon>Coleoptera</taxon>
        <taxon>Polyphaga</taxon>
        <taxon>Elateriformia</taxon>
        <taxon>Elateroidea</taxon>
        <taxon>Elateridae</taxon>
        <taxon>Agrypninae</taxon>
        <taxon>Pyrophorini</taxon>
        <taxon>Ignelater</taxon>
    </lineage>
</organism>
<evidence type="ECO:0000256" key="2">
    <source>
        <dbReference type="SAM" id="MobiDB-lite"/>
    </source>
</evidence>
<dbReference type="GO" id="GO:0016020">
    <property type="term" value="C:membrane"/>
    <property type="evidence" value="ECO:0007669"/>
    <property type="project" value="InterPro"/>
</dbReference>
<keyword evidence="3" id="KW-1133">Transmembrane helix</keyword>
<evidence type="ECO:0000256" key="4">
    <source>
        <dbReference type="SAM" id="SignalP"/>
    </source>
</evidence>
<feature type="domain" description="Cadherin" evidence="5">
    <location>
        <begin position="142"/>
        <end position="256"/>
    </location>
</feature>
<feature type="transmembrane region" description="Helical" evidence="3">
    <location>
        <begin position="531"/>
        <end position="556"/>
    </location>
</feature>
<dbReference type="AlphaFoldDB" id="A0A8K0FYN1"/>
<gene>
    <name evidence="6" type="ORF">ILUMI_24494</name>
</gene>
<feature type="chain" id="PRO_5035421409" description="Cadherin domain-containing protein" evidence="4">
    <location>
        <begin position="19"/>
        <end position="716"/>
    </location>
</feature>
<dbReference type="OrthoDB" id="6606209at2759"/>
<evidence type="ECO:0000256" key="1">
    <source>
        <dbReference type="PROSITE-ProRule" id="PRU00043"/>
    </source>
</evidence>
<proteinExistence type="predicted"/>
<dbReference type="InterPro" id="IPR002126">
    <property type="entry name" value="Cadherin-like_dom"/>
</dbReference>
<dbReference type="SUPFAM" id="SSF49313">
    <property type="entry name" value="Cadherin-like"/>
    <property type="match status" value="1"/>
</dbReference>
<dbReference type="Proteomes" id="UP000801492">
    <property type="component" value="Unassembled WGS sequence"/>
</dbReference>
<dbReference type="GO" id="GO:0005509">
    <property type="term" value="F:calcium ion binding"/>
    <property type="evidence" value="ECO:0007669"/>
    <property type="project" value="UniProtKB-UniRule"/>
</dbReference>
<protein>
    <recommendedName>
        <fullName evidence="5">Cadherin domain-containing protein</fullName>
    </recommendedName>
</protein>
<evidence type="ECO:0000313" key="6">
    <source>
        <dbReference type="EMBL" id="KAF2881637.1"/>
    </source>
</evidence>
<accession>A0A8K0FYN1</accession>
<keyword evidence="3" id="KW-0812">Transmembrane</keyword>
<name>A0A8K0FYN1_IGNLU</name>
<feature type="signal peptide" evidence="4">
    <location>
        <begin position="1"/>
        <end position="18"/>
    </location>
</feature>
<sequence length="716" mass="82231">MRLIFLVCATWVLFTCRAQDPPEGKCQLDGVGEKEWIEYYENDPVDDNEKGPFKEFVATNVIGAELNRDSDHHKYFKVSLNTDKTLLTIGPSDQFENFEKEINSEKDFQFRIRIEFKCNNSEMTLSFRQPINDLNTYPPVFPKSSYDYKLPMPLPQNFEITLFGEEIIATDYDISNVEVTFTITPDDKFYVSSLGPTDATNKHHKASVKVKEVLRLDDNATYFLTVTDTGTPTKNTTTQLNLMIDKQIELLPNPFFTKAYYAADYNANGEKHSITLKDAIELERGCSDTILDIDNKESFHVSCIENKIIVELIKNLDESVLENNAVVLVTIDATLEKAEKPGYTVLVVYLPKQECPETTTPQPPEEKQIKFEKDSYWFDIKSSYIGDLGFVKPLTKDNLIVLTIEGTMLEDLESIIKKLSEQTKMELRYLTAAVLPSAEKENRISRSTKTTLLRYFQKLVHYDDKDYSATLILYGLDGNKPIKKKELEEALDKSELAESFSSEDWKQCLLYDNDDDQNGEKENCDDDDDTVYIIVIAVLASILVIFIIAAAVFYYLRIYRKRQSEPYLNMDEEDGQDSNSISFEKNPRASSVSKSEDIAKRRPTGFIFNPPPIEEDEDIFGERNAPKYEQPSYARNNGYQNIQNEYAEPTDAVDSNVNKQKKDDFHDYAEITDTFENPTEDPDRPKSVKFKETVEKINIVVDDPDKQDDDLLDERL</sequence>
<dbReference type="PROSITE" id="PS50268">
    <property type="entry name" value="CADHERIN_2"/>
    <property type="match status" value="1"/>
</dbReference>
<dbReference type="Gene3D" id="2.60.40.60">
    <property type="entry name" value="Cadherins"/>
    <property type="match status" value="1"/>
</dbReference>
<keyword evidence="7" id="KW-1185">Reference proteome</keyword>
<keyword evidence="1" id="KW-0106">Calcium</keyword>
<dbReference type="EMBL" id="VTPC01090711">
    <property type="protein sequence ID" value="KAF2881637.1"/>
    <property type="molecule type" value="Genomic_DNA"/>
</dbReference>
<dbReference type="GO" id="GO:0007156">
    <property type="term" value="P:homophilic cell adhesion via plasma membrane adhesion molecules"/>
    <property type="evidence" value="ECO:0007669"/>
    <property type="project" value="InterPro"/>
</dbReference>
<evidence type="ECO:0000313" key="7">
    <source>
        <dbReference type="Proteomes" id="UP000801492"/>
    </source>
</evidence>
<dbReference type="InterPro" id="IPR015919">
    <property type="entry name" value="Cadherin-like_sf"/>
</dbReference>